<feature type="domain" description="N-acetyltransferase" evidence="1">
    <location>
        <begin position="105"/>
        <end position="240"/>
    </location>
</feature>
<dbReference type="Pfam" id="PF08445">
    <property type="entry name" value="FR47"/>
    <property type="match status" value="1"/>
</dbReference>
<dbReference type="PROSITE" id="PS51186">
    <property type="entry name" value="GNAT"/>
    <property type="match status" value="1"/>
</dbReference>
<reference evidence="2 3" key="1">
    <citation type="submission" date="2017-05" db="EMBL/GenBank/DDBJ databases">
        <authorList>
            <person name="Song R."/>
            <person name="Chenine A.L."/>
            <person name="Ruprecht R.M."/>
        </authorList>
    </citation>
    <scope>NUCLEOTIDE SEQUENCE [LARGE SCALE GENOMIC DNA]</scope>
    <source>
        <strain evidence="2 3">PSBB019</strain>
    </source>
</reference>
<dbReference type="KEGG" id="cceu:CBR64_09875"/>
<keyword evidence="2" id="KW-0808">Transferase</keyword>
<dbReference type="InterPro" id="IPR013653">
    <property type="entry name" value="GCN5-like_dom"/>
</dbReference>
<dbReference type="InterPro" id="IPR016181">
    <property type="entry name" value="Acyl_CoA_acyltransferase"/>
</dbReference>
<accession>A0A1Y0HWS6</accession>
<dbReference type="RefSeq" id="WP_087470769.1">
    <property type="nucleotide sequence ID" value="NZ_CP021383.1"/>
</dbReference>
<evidence type="ECO:0000313" key="3">
    <source>
        <dbReference type="Proteomes" id="UP000196228"/>
    </source>
</evidence>
<dbReference type="Proteomes" id="UP000196228">
    <property type="component" value="Chromosome"/>
</dbReference>
<gene>
    <name evidence="2" type="ORF">CBR64_09875</name>
</gene>
<proteinExistence type="predicted"/>
<evidence type="ECO:0000313" key="2">
    <source>
        <dbReference type="EMBL" id="ARU51745.1"/>
    </source>
</evidence>
<dbReference type="OrthoDB" id="9797456at2"/>
<dbReference type="Gene3D" id="3.40.630.30">
    <property type="match status" value="1"/>
</dbReference>
<name>A0A1Y0HWS6_CELCE</name>
<dbReference type="SUPFAM" id="SSF55729">
    <property type="entry name" value="Acyl-CoA N-acyltransferases (Nat)"/>
    <property type="match status" value="1"/>
</dbReference>
<sequence>MTATSTTPDATGVDDAALDNPSWSALTGAHAHLAEGDDLARRYPADVSPITGVRSWDEPGVWDAIATLVGPGGRFSAPPQGVDLPTGWTLEARVEGVQLVETGRLVTRPDPEAVVLGAADVPDMLALVERSRPGPFEARTYLLGRYVGFRDDAGRLVAMAGERLHPAGWTEISAVTTDAAHRGRGLASRLVRDVAFHVQERGDRAFLHAAAENIGAIGVYERLGFALRRRTSFGSLLAPA</sequence>
<dbReference type="EMBL" id="CP021383">
    <property type="protein sequence ID" value="ARU51745.1"/>
    <property type="molecule type" value="Genomic_DNA"/>
</dbReference>
<organism evidence="2 3">
    <name type="scientific">Cellulosimicrobium cellulans</name>
    <name type="common">Arthrobacter luteus</name>
    <dbReference type="NCBI Taxonomy" id="1710"/>
    <lineage>
        <taxon>Bacteria</taxon>
        <taxon>Bacillati</taxon>
        <taxon>Actinomycetota</taxon>
        <taxon>Actinomycetes</taxon>
        <taxon>Micrococcales</taxon>
        <taxon>Promicromonosporaceae</taxon>
        <taxon>Cellulosimicrobium</taxon>
    </lineage>
</organism>
<dbReference type="AlphaFoldDB" id="A0A1Y0HWS6"/>
<protein>
    <submittedName>
        <fullName evidence="2">GNAT family N-acetyltransferase</fullName>
    </submittedName>
</protein>
<evidence type="ECO:0000259" key="1">
    <source>
        <dbReference type="PROSITE" id="PS51186"/>
    </source>
</evidence>
<dbReference type="GO" id="GO:0016747">
    <property type="term" value="F:acyltransferase activity, transferring groups other than amino-acyl groups"/>
    <property type="evidence" value="ECO:0007669"/>
    <property type="project" value="InterPro"/>
</dbReference>
<dbReference type="InterPro" id="IPR000182">
    <property type="entry name" value="GNAT_dom"/>
</dbReference>
<dbReference type="CDD" id="cd04301">
    <property type="entry name" value="NAT_SF"/>
    <property type="match status" value="1"/>
</dbReference>